<evidence type="ECO:0000313" key="2">
    <source>
        <dbReference type="EMBL" id="NKW10597.1"/>
    </source>
</evidence>
<dbReference type="EMBL" id="JAAXZB010000002">
    <property type="protein sequence ID" value="NKW10597.1"/>
    <property type="molecule type" value="Genomic_DNA"/>
</dbReference>
<organism evidence="2 3">
    <name type="scientific">Brucella tritici</name>
    <dbReference type="NCBI Taxonomy" id="94626"/>
    <lineage>
        <taxon>Bacteria</taxon>
        <taxon>Pseudomonadati</taxon>
        <taxon>Pseudomonadota</taxon>
        <taxon>Alphaproteobacteria</taxon>
        <taxon>Hyphomicrobiales</taxon>
        <taxon>Brucellaceae</taxon>
        <taxon>Brucella/Ochrobactrum group</taxon>
        <taxon>Brucella</taxon>
    </lineage>
</organism>
<evidence type="ECO:0000256" key="1">
    <source>
        <dbReference type="SAM" id="MobiDB-lite"/>
    </source>
</evidence>
<dbReference type="AlphaFoldDB" id="A0A7X6FRE4"/>
<proteinExistence type="predicted"/>
<gene>
    <name evidence="2" type="ORF">HGG76_19480</name>
</gene>
<sequence>MKLDAAARSGVSPVPESGDGVNGGEGAMCSGLAPDRPYDAGRRKKAHDERMQHPMVNIQNISSVRSLIMSQSRVNRLSVSVTRETIFADEYLLVKAQPSHEGVLYRRAVGIATSQSSEPSCGWLEGAGR</sequence>
<feature type="compositionally biased region" description="Basic and acidic residues" evidence="1">
    <location>
        <begin position="36"/>
        <end position="52"/>
    </location>
</feature>
<comment type="caution">
    <text evidence="2">The sequence shown here is derived from an EMBL/GenBank/DDBJ whole genome shotgun (WGS) entry which is preliminary data.</text>
</comment>
<protein>
    <submittedName>
        <fullName evidence="2">Uncharacterized protein</fullName>
    </submittedName>
</protein>
<name>A0A7X6FRE4_9HYPH</name>
<reference evidence="2 3" key="1">
    <citation type="submission" date="2020-04" db="EMBL/GenBank/DDBJ databases">
        <title>Whole genome sequencing of clinical and environmental type strains of Ochrobactrum.</title>
        <authorList>
            <person name="Dharne M."/>
        </authorList>
    </citation>
    <scope>NUCLEOTIDE SEQUENCE [LARGE SCALE GENOMIC DNA]</scope>
    <source>
        <strain evidence="2 3">DSM 13340</strain>
    </source>
</reference>
<evidence type="ECO:0000313" key="3">
    <source>
        <dbReference type="Proteomes" id="UP000558475"/>
    </source>
</evidence>
<dbReference type="Proteomes" id="UP000558475">
    <property type="component" value="Unassembled WGS sequence"/>
</dbReference>
<accession>A0A7X6FRE4</accession>
<feature type="region of interest" description="Disordered" evidence="1">
    <location>
        <begin position="1"/>
        <end position="53"/>
    </location>
</feature>